<gene>
    <name evidence="1" type="ORF">LMG28614_00730</name>
</gene>
<dbReference type="Proteomes" id="UP000494365">
    <property type="component" value="Unassembled WGS sequence"/>
</dbReference>
<dbReference type="EMBL" id="CADIKK010000002">
    <property type="protein sequence ID" value="CAB3778782.1"/>
    <property type="molecule type" value="Genomic_DNA"/>
</dbReference>
<proteinExistence type="predicted"/>
<protein>
    <submittedName>
        <fullName evidence="1">Uncharacterized protein</fullName>
    </submittedName>
</protein>
<organism evidence="1 2">
    <name type="scientific">Paraburkholderia ultramafica</name>
    <dbReference type="NCBI Taxonomy" id="1544867"/>
    <lineage>
        <taxon>Bacteria</taxon>
        <taxon>Pseudomonadati</taxon>
        <taxon>Pseudomonadota</taxon>
        <taxon>Betaproteobacteria</taxon>
        <taxon>Burkholderiales</taxon>
        <taxon>Burkholderiaceae</taxon>
        <taxon>Paraburkholderia</taxon>
    </lineage>
</organism>
<sequence length="386" mass="39762">MADVISRTTFYEGQILGAADLQAGVDHGPGQLARHERYLHLWGIAFGLALVKTERTTAAPASVPYVEVKVAAGVAIDGTGRELVVPNDTPLSESEFDQFNVAVGATSTDWFPVFLVGLDEVGAPSGGGSMGCTADQASRTVESFLLQFGRPGDATIIDTQTPAAVADGPGSGGWKVLLGFVQWNNTIKKFADVNTIDQGIAPRYAGVQADEIAARGGQLVLRSKSRSQAGAPAVVIDASTGGGELRFGAQDAGGAVQPVFRVTAKGDVIATGQIQGAATPGSVQVQSGTATDGIILPLPPGVTEDMVAPGKATLHVQLTPRLDGTPPDPTGKWANSSLKCSLGADRRLNCLIRWFNLATAAPIVPKDLPGLCDYMIVVSVPAAGGP</sequence>
<dbReference type="AlphaFoldDB" id="A0A6S7B3W3"/>
<name>A0A6S7B3W3_9BURK</name>
<accession>A0A6S7B3W3</accession>
<reference evidence="1 2" key="1">
    <citation type="submission" date="2020-04" db="EMBL/GenBank/DDBJ databases">
        <authorList>
            <person name="De Canck E."/>
        </authorList>
    </citation>
    <scope>NUCLEOTIDE SEQUENCE [LARGE SCALE GENOMIC DNA]</scope>
    <source>
        <strain evidence="1 2">LMG 28614</strain>
    </source>
</reference>
<evidence type="ECO:0000313" key="1">
    <source>
        <dbReference type="EMBL" id="CAB3778782.1"/>
    </source>
</evidence>
<dbReference type="RefSeq" id="WP_175148183.1">
    <property type="nucleotide sequence ID" value="NZ_CADIKK010000002.1"/>
</dbReference>
<keyword evidence="2" id="KW-1185">Reference proteome</keyword>
<evidence type="ECO:0000313" key="2">
    <source>
        <dbReference type="Proteomes" id="UP000494365"/>
    </source>
</evidence>